<dbReference type="RefSeq" id="XP_060409123.1">
    <property type="nucleotide sequence ID" value="XM_060562823.1"/>
</dbReference>
<protein>
    <submittedName>
        <fullName evidence="2">Uncharacterized protein</fullName>
    </submittedName>
</protein>
<accession>A0AAD8UY95</accession>
<dbReference type="GeneID" id="85447063"/>
<name>A0AAD8UY95_9PEZI</name>
<evidence type="ECO:0000256" key="1">
    <source>
        <dbReference type="SAM" id="MobiDB-lite"/>
    </source>
</evidence>
<proteinExistence type="predicted"/>
<reference evidence="2" key="1">
    <citation type="submission" date="2021-06" db="EMBL/GenBank/DDBJ databases">
        <title>Comparative genomics, transcriptomics and evolutionary studies reveal genomic signatures of adaptation to plant cell wall in hemibiotrophic fungi.</title>
        <authorList>
            <consortium name="DOE Joint Genome Institute"/>
            <person name="Baroncelli R."/>
            <person name="Diaz J.F."/>
            <person name="Benocci T."/>
            <person name="Peng M."/>
            <person name="Battaglia E."/>
            <person name="Haridas S."/>
            <person name="Andreopoulos W."/>
            <person name="Labutti K."/>
            <person name="Pangilinan J."/>
            <person name="Floch G.L."/>
            <person name="Makela M.R."/>
            <person name="Henrissat B."/>
            <person name="Grigoriev I.V."/>
            <person name="Crouch J.A."/>
            <person name="De Vries R.P."/>
            <person name="Sukno S.A."/>
            <person name="Thon M.R."/>
        </authorList>
    </citation>
    <scope>NUCLEOTIDE SEQUENCE</scope>
    <source>
        <strain evidence="2">CBS 125086</strain>
    </source>
</reference>
<dbReference type="AlphaFoldDB" id="A0AAD8UY95"/>
<keyword evidence="3" id="KW-1185">Reference proteome</keyword>
<comment type="caution">
    <text evidence="2">The sequence shown here is derived from an EMBL/GenBank/DDBJ whole genome shotgun (WGS) entry which is preliminary data.</text>
</comment>
<dbReference type="EMBL" id="JAHLJV010000091">
    <property type="protein sequence ID" value="KAK1573506.1"/>
    <property type="molecule type" value="Genomic_DNA"/>
</dbReference>
<evidence type="ECO:0000313" key="2">
    <source>
        <dbReference type="EMBL" id="KAK1573506.1"/>
    </source>
</evidence>
<sequence length="151" mass="15606">MGASPRTWCHAPTYVCEAVYTLDPTPSRGRVNSTSTSPTATGASSHPDDHDEQDVGMAPSQTDIRNATSALAKVAAALLKTEADAKKAAKRRKLLVSLCAAVAAADASFRGIPPLASAAAAGDARSEPVDPKLARFVRAAQEVLEDGGHQV</sequence>
<dbReference type="Proteomes" id="UP001230504">
    <property type="component" value="Unassembled WGS sequence"/>
</dbReference>
<feature type="region of interest" description="Disordered" evidence="1">
    <location>
        <begin position="23"/>
        <end position="60"/>
    </location>
</feature>
<organism evidence="2 3">
    <name type="scientific">Colletotrichum navitas</name>
    <dbReference type="NCBI Taxonomy" id="681940"/>
    <lineage>
        <taxon>Eukaryota</taxon>
        <taxon>Fungi</taxon>
        <taxon>Dikarya</taxon>
        <taxon>Ascomycota</taxon>
        <taxon>Pezizomycotina</taxon>
        <taxon>Sordariomycetes</taxon>
        <taxon>Hypocreomycetidae</taxon>
        <taxon>Glomerellales</taxon>
        <taxon>Glomerellaceae</taxon>
        <taxon>Colletotrichum</taxon>
        <taxon>Colletotrichum graminicola species complex</taxon>
    </lineage>
</organism>
<feature type="compositionally biased region" description="Low complexity" evidence="1">
    <location>
        <begin position="33"/>
        <end position="45"/>
    </location>
</feature>
<evidence type="ECO:0000313" key="3">
    <source>
        <dbReference type="Proteomes" id="UP001230504"/>
    </source>
</evidence>
<gene>
    <name evidence="2" type="ORF">LY79DRAFT_662764</name>
</gene>